<dbReference type="AlphaFoldDB" id="A0A9P4XSK1"/>
<keyword evidence="2" id="KW-0812">Transmembrane</keyword>
<keyword evidence="2" id="KW-1133">Transmembrane helix</keyword>
<keyword evidence="4" id="KW-1185">Reference proteome</keyword>
<feature type="compositionally biased region" description="Basic and acidic residues" evidence="1">
    <location>
        <begin position="18"/>
        <end position="50"/>
    </location>
</feature>
<feature type="transmembrane region" description="Helical" evidence="2">
    <location>
        <begin position="142"/>
        <end position="161"/>
    </location>
</feature>
<accession>A0A9P4XSK1</accession>
<evidence type="ECO:0000256" key="2">
    <source>
        <dbReference type="SAM" id="Phobius"/>
    </source>
</evidence>
<dbReference type="GeneID" id="63838159"/>
<gene>
    <name evidence="3" type="ORF">M406DRAFT_335310</name>
</gene>
<dbReference type="RefSeq" id="XP_040771097.1">
    <property type="nucleotide sequence ID" value="XM_040921030.1"/>
</dbReference>
<feature type="region of interest" description="Disordered" evidence="1">
    <location>
        <begin position="1"/>
        <end position="52"/>
    </location>
</feature>
<protein>
    <submittedName>
        <fullName evidence="3">Uncharacterized protein</fullName>
    </submittedName>
</protein>
<dbReference type="Proteomes" id="UP000803844">
    <property type="component" value="Unassembled WGS sequence"/>
</dbReference>
<reference evidence="3" key="1">
    <citation type="journal article" date="2020" name="Phytopathology">
        <title>Genome sequence of the chestnut blight fungus Cryphonectria parasitica EP155: A fundamental resource for an archetypical invasive plant pathogen.</title>
        <authorList>
            <person name="Crouch J.A."/>
            <person name="Dawe A."/>
            <person name="Aerts A."/>
            <person name="Barry K."/>
            <person name="Churchill A.C.L."/>
            <person name="Grimwood J."/>
            <person name="Hillman B."/>
            <person name="Milgroom M.G."/>
            <person name="Pangilinan J."/>
            <person name="Smith M."/>
            <person name="Salamov A."/>
            <person name="Schmutz J."/>
            <person name="Yadav J."/>
            <person name="Grigoriev I.V."/>
            <person name="Nuss D."/>
        </authorList>
    </citation>
    <scope>NUCLEOTIDE SEQUENCE</scope>
    <source>
        <strain evidence="3">EP155</strain>
    </source>
</reference>
<feature type="non-terminal residue" evidence="3">
    <location>
        <position position="249"/>
    </location>
</feature>
<proteinExistence type="predicted"/>
<dbReference type="EMBL" id="MU032354">
    <property type="protein sequence ID" value="KAF3760118.1"/>
    <property type="molecule type" value="Genomic_DNA"/>
</dbReference>
<name>A0A9P4XSK1_CRYP1</name>
<evidence type="ECO:0000256" key="1">
    <source>
        <dbReference type="SAM" id="MobiDB-lite"/>
    </source>
</evidence>
<keyword evidence="2" id="KW-0472">Membrane</keyword>
<comment type="caution">
    <text evidence="3">The sequence shown here is derived from an EMBL/GenBank/DDBJ whole genome shotgun (WGS) entry which is preliminary data.</text>
</comment>
<evidence type="ECO:0000313" key="3">
    <source>
        <dbReference type="EMBL" id="KAF3760118.1"/>
    </source>
</evidence>
<feature type="transmembrane region" description="Helical" evidence="2">
    <location>
        <begin position="102"/>
        <end position="122"/>
    </location>
</feature>
<evidence type="ECO:0000313" key="4">
    <source>
        <dbReference type="Proteomes" id="UP000803844"/>
    </source>
</evidence>
<organism evidence="3 4">
    <name type="scientific">Cryphonectria parasitica (strain ATCC 38755 / EP155)</name>
    <dbReference type="NCBI Taxonomy" id="660469"/>
    <lineage>
        <taxon>Eukaryota</taxon>
        <taxon>Fungi</taxon>
        <taxon>Dikarya</taxon>
        <taxon>Ascomycota</taxon>
        <taxon>Pezizomycotina</taxon>
        <taxon>Sordariomycetes</taxon>
        <taxon>Sordariomycetidae</taxon>
        <taxon>Diaporthales</taxon>
        <taxon>Cryphonectriaceae</taxon>
        <taxon>Cryphonectria-Endothia species complex</taxon>
        <taxon>Cryphonectria</taxon>
    </lineage>
</organism>
<sequence>MSYRVSGSDSKKLVQLKEVAKQDAGEGTRRPADSEEHNRGSAVGEFHEPLVHSANEPLELDKHIRELAAIDNTEDRAQPEQQAEKPAFDHNINLPPQLKDKMVAAVIIRLFSPLFLLLASPVGTRTRYETPETTMPFTLPGLLSTIILRLLLTVAPRLPFLRSMPDRPLFMLSTKLASLWETMIEALFKPISNPSLQARMMFPDPQCLASPPAFLMRQTFVQQAHEAKAKHRGHVTLAAMQDPGVPGQS</sequence>